<evidence type="ECO:0000313" key="1">
    <source>
        <dbReference type="EMBL" id="AWV47340.1"/>
    </source>
</evidence>
<evidence type="ECO:0000313" key="3">
    <source>
        <dbReference type="Proteomes" id="UP000249682"/>
    </source>
</evidence>
<reference evidence="2" key="2">
    <citation type="submission" date="1997-06" db="EMBL/GenBank/DDBJ databases">
        <authorList>
            <person name="Parkhill J."/>
            <person name="Barrell B.G."/>
            <person name="Rajandream M.A."/>
        </authorList>
    </citation>
    <scope>NUCLEOTIDE SEQUENCE</scope>
</reference>
<reference evidence="1 3" key="4">
    <citation type="submission" date="2018-05" db="EMBL/GenBank/DDBJ databases">
        <title>Evolution of small genomes with special reference to Mycobacterium leprae.</title>
        <authorList>
            <person name="Mohanty P.S."/>
            <person name="Bansal A.K."/>
            <person name="Gupta U.D."/>
            <person name="Naaz F."/>
            <person name="Dwivedi V.D."/>
            <person name="Singh H."/>
            <person name="Gupta G."/>
            <person name="Sharma S."/>
            <person name="Arora M."/>
        </authorList>
    </citation>
    <scope>NUCLEOTIDE SEQUENCE [LARGE SCALE GENOMIC DNA]</scope>
    <source>
        <strain evidence="1 3">MRHRU-235-G</strain>
    </source>
</reference>
<accession>O07700</accession>
<dbReference type="EMBL" id="Z97179">
    <property type="protein sequence ID" value="CAB09928.1"/>
    <property type="molecule type" value="Genomic_DNA"/>
</dbReference>
<reference evidence="2" key="1">
    <citation type="journal article" date="1993" name="Mol. Microbiol.">
        <title>Use of an ordered cosmid library to deduce the genomic organization of Mycobacterium leprae.</title>
        <authorList>
            <person name="Eiglmeier K."/>
            <person name="Honore N."/>
            <person name="Woods S.A."/>
            <person name="Caudron B."/>
            <person name="Cole S.T."/>
        </authorList>
    </citation>
    <scope>NUCLEOTIDE SEQUENCE</scope>
</reference>
<proteinExistence type="predicted"/>
<dbReference type="RefSeq" id="WP_049769654.1">
    <property type="nucleotide sequence ID" value="NZ_CP029543.1"/>
</dbReference>
<gene>
    <name evidence="2" type="primary">MLCL383.26</name>
    <name evidence="1" type="ORF">DIJ64_02235</name>
</gene>
<reference evidence="2" key="3">
    <citation type="submission" date="1997-06" db="EMBL/GenBank/DDBJ databases">
        <authorList>
            <person name="Oliver K."/>
            <person name="Harris D."/>
        </authorList>
    </citation>
    <scope>NUCLEOTIDE SEQUENCE</scope>
</reference>
<evidence type="ECO:0000313" key="2">
    <source>
        <dbReference type="EMBL" id="CAB09928.1"/>
    </source>
</evidence>
<name>O07700_MYCLR</name>
<organism evidence="2">
    <name type="scientific">Mycobacterium leprae</name>
    <dbReference type="NCBI Taxonomy" id="1769"/>
    <lineage>
        <taxon>Bacteria</taxon>
        <taxon>Bacillati</taxon>
        <taxon>Actinomycetota</taxon>
        <taxon>Actinomycetes</taxon>
        <taxon>Mycobacteriales</taxon>
        <taxon>Mycobacteriaceae</taxon>
        <taxon>Mycobacterium</taxon>
    </lineage>
</organism>
<dbReference type="AlphaFoldDB" id="O07700"/>
<dbReference type="EMBL" id="CP029543">
    <property type="protein sequence ID" value="AWV47340.1"/>
    <property type="molecule type" value="Genomic_DNA"/>
</dbReference>
<sequence>MSALDVALLASSTGHDVEGVKKNCEARKYELQTWLAEYLRDPRCSIGGECFVERWSGVSGQGAVQQRQFAGPGDNVRATLVTAEHVINALVCIDSEQVRVQDLSRAGGARG</sequence>
<dbReference type="Proteomes" id="UP000249682">
    <property type="component" value="Chromosome"/>
</dbReference>
<protein>
    <submittedName>
        <fullName evidence="2">Uncharacterized protein</fullName>
    </submittedName>
</protein>